<evidence type="ECO:0000313" key="1">
    <source>
        <dbReference type="EMBL" id="CAD7666698.1"/>
    </source>
</evidence>
<dbReference type="Proteomes" id="UP000728032">
    <property type="component" value="Unassembled WGS sequence"/>
</dbReference>
<gene>
    <name evidence="1" type="ORF">ONB1V03_LOCUS23020</name>
</gene>
<sequence>MDFLDDDSDDESETYKLFGGKEGLVFLID</sequence>
<protein>
    <submittedName>
        <fullName evidence="1">Uncharacterized protein</fullName>
    </submittedName>
</protein>
<feature type="non-terminal residue" evidence="1">
    <location>
        <position position="1"/>
    </location>
</feature>
<dbReference type="AlphaFoldDB" id="A0A7R9MVH9"/>
<keyword evidence="2" id="KW-1185">Reference proteome</keyword>
<accession>A0A7R9MVH9</accession>
<proteinExistence type="predicted"/>
<organism evidence="1">
    <name type="scientific">Oppiella nova</name>
    <dbReference type="NCBI Taxonomy" id="334625"/>
    <lineage>
        <taxon>Eukaryota</taxon>
        <taxon>Metazoa</taxon>
        <taxon>Ecdysozoa</taxon>
        <taxon>Arthropoda</taxon>
        <taxon>Chelicerata</taxon>
        <taxon>Arachnida</taxon>
        <taxon>Acari</taxon>
        <taxon>Acariformes</taxon>
        <taxon>Sarcoptiformes</taxon>
        <taxon>Oribatida</taxon>
        <taxon>Brachypylina</taxon>
        <taxon>Oppioidea</taxon>
        <taxon>Oppiidae</taxon>
        <taxon>Oppiella</taxon>
    </lineage>
</organism>
<dbReference type="EMBL" id="CAJPVJ010055340">
    <property type="protein sequence ID" value="CAG2183600.1"/>
    <property type="molecule type" value="Genomic_DNA"/>
</dbReference>
<dbReference type="EMBL" id="OC970165">
    <property type="protein sequence ID" value="CAD7666698.1"/>
    <property type="molecule type" value="Genomic_DNA"/>
</dbReference>
<reference evidence="1" key="1">
    <citation type="submission" date="2020-11" db="EMBL/GenBank/DDBJ databases">
        <authorList>
            <person name="Tran Van P."/>
        </authorList>
    </citation>
    <scope>NUCLEOTIDE SEQUENCE</scope>
</reference>
<evidence type="ECO:0000313" key="2">
    <source>
        <dbReference type="Proteomes" id="UP000728032"/>
    </source>
</evidence>
<name>A0A7R9MVH9_9ACAR</name>